<keyword evidence="2" id="KW-1133">Transmembrane helix</keyword>
<organism evidence="4 5">
    <name type="scientific">Acanthoscelides obtectus</name>
    <name type="common">Bean weevil</name>
    <name type="synonym">Bruchus obtectus</name>
    <dbReference type="NCBI Taxonomy" id="200917"/>
    <lineage>
        <taxon>Eukaryota</taxon>
        <taxon>Metazoa</taxon>
        <taxon>Ecdysozoa</taxon>
        <taxon>Arthropoda</taxon>
        <taxon>Hexapoda</taxon>
        <taxon>Insecta</taxon>
        <taxon>Pterygota</taxon>
        <taxon>Neoptera</taxon>
        <taxon>Endopterygota</taxon>
        <taxon>Coleoptera</taxon>
        <taxon>Polyphaga</taxon>
        <taxon>Cucujiformia</taxon>
        <taxon>Chrysomeloidea</taxon>
        <taxon>Chrysomelidae</taxon>
        <taxon>Bruchinae</taxon>
        <taxon>Bruchini</taxon>
        <taxon>Acanthoscelides</taxon>
    </lineage>
</organism>
<sequence length="561" mass="63590">MLSLIIIPVLYLKYGVCDQLDSSQLDPNPIDVHHVIKKAVHDLSDREKDERKAKDYSYSQMIPIDVLDNDHVIKKKVIYQLGGSSSSQVNKKSTSKLFENDDPDLQPIYTRNSERRKKPYYSTDASTTDATSPYGKKLFNRKTYTDLDNQFESNEEDQVHLDIGGSQNPSLGEFLNNYAQKIKQEKYGNKDDYSDDIKAGKGKKSWSLLNSKRHNHPYDDRKGWISLEPIPWSVSKVSKWQSMYKPTEKPAWHSRPWLDYPETVQDGGYKYEYPTTNSLIDKRKYQVYPVQNNEQGPEPMYQKPSYGHPPHPHNSYNEDYLQEADCDHRHYNRPSHTYNSLKPHHYASDRDHEPHSLITDGLPANFPRQQHGVLLETSPDGEPSSVEGEWVLLSTTKGYKAPSRGRTGRQLTDVATVGQSQRGERMDIGTHRSVRLTVLPPLKGSSVNTTTSHGGLLQVESTFESVEQARKKQLATVHRLRKKKKPQDNNQSQNRPEGETVQAGAIATMTRNPGVDSGAVLAGLGAGIIPATVAMLVPMALQGKKRRKRDLRPRGIPSYAF</sequence>
<keyword evidence="2" id="KW-0812">Transmembrane</keyword>
<feature type="region of interest" description="Disordered" evidence="1">
    <location>
        <begin position="85"/>
        <end position="129"/>
    </location>
</feature>
<feature type="chain" id="PRO_5040111487" evidence="3">
    <location>
        <begin position="18"/>
        <end position="561"/>
    </location>
</feature>
<proteinExistence type="predicted"/>
<reference evidence="4" key="1">
    <citation type="submission" date="2022-03" db="EMBL/GenBank/DDBJ databases">
        <authorList>
            <person name="Sayadi A."/>
        </authorList>
    </citation>
    <scope>NUCLEOTIDE SEQUENCE</scope>
</reference>
<feature type="transmembrane region" description="Helical" evidence="2">
    <location>
        <begin position="519"/>
        <end position="541"/>
    </location>
</feature>
<dbReference type="EMBL" id="CAKOFQ010007402">
    <property type="protein sequence ID" value="CAH2000336.1"/>
    <property type="molecule type" value="Genomic_DNA"/>
</dbReference>
<accession>A0A9P0LX46</accession>
<evidence type="ECO:0000313" key="5">
    <source>
        <dbReference type="Proteomes" id="UP001152888"/>
    </source>
</evidence>
<keyword evidence="3" id="KW-0732">Signal</keyword>
<feature type="signal peptide" evidence="3">
    <location>
        <begin position="1"/>
        <end position="17"/>
    </location>
</feature>
<evidence type="ECO:0000256" key="1">
    <source>
        <dbReference type="SAM" id="MobiDB-lite"/>
    </source>
</evidence>
<name>A0A9P0LX46_ACAOB</name>
<keyword evidence="2" id="KW-0472">Membrane</keyword>
<feature type="region of interest" description="Disordered" evidence="1">
    <location>
        <begin position="470"/>
        <end position="503"/>
    </location>
</feature>
<protein>
    <submittedName>
        <fullName evidence="4">Uncharacterized protein</fullName>
    </submittedName>
</protein>
<evidence type="ECO:0000256" key="2">
    <source>
        <dbReference type="SAM" id="Phobius"/>
    </source>
</evidence>
<comment type="caution">
    <text evidence="4">The sequence shown here is derived from an EMBL/GenBank/DDBJ whole genome shotgun (WGS) entry which is preliminary data.</text>
</comment>
<feature type="compositionally biased region" description="Low complexity" evidence="1">
    <location>
        <begin position="85"/>
        <end position="96"/>
    </location>
</feature>
<dbReference type="Proteomes" id="UP001152888">
    <property type="component" value="Unassembled WGS sequence"/>
</dbReference>
<dbReference type="OrthoDB" id="8185211at2759"/>
<evidence type="ECO:0000313" key="4">
    <source>
        <dbReference type="EMBL" id="CAH2000336.1"/>
    </source>
</evidence>
<dbReference type="AlphaFoldDB" id="A0A9P0LX46"/>
<evidence type="ECO:0000256" key="3">
    <source>
        <dbReference type="SAM" id="SignalP"/>
    </source>
</evidence>
<keyword evidence="5" id="KW-1185">Reference proteome</keyword>
<gene>
    <name evidence="4" type="ORF">ACAOBT_LOCUS25506</name>
</gene>